<evidence type="ECO:0000313" key="1">
    <source>
        <dbReference type="EMBL" id="QHT80309.1"/>
    </source>
</evidence>
<dbReference type="EMBL" id="MN739967">
    <property type="protein sequence ID" value="QHT80309.1"/>
    <property type="molecule type" value="Genomic_DNA"/>
</dbReference>
<reference evidence="1" key="1">
    <citation type="journal article" date="2020" name="Nature">
        <title>Giant virus diversity and host interactions through global metagenomics.</title>
        <authorList>
            <person name="Schulz F."/>
            <person name="Roux S."/>
            <person name="Paez-Espino D."/>
            <person name="Jungbluth S."/>
            <person name="Walsh D.A."/>
            <person name="Denef V.J."/>
            <person name="McMahon K.D."/>
            <person name="Konstantinidis K.T."/>
            <person name="Eloe-Fadrosh E.A."/>
            <person name="Kyrpides N.C."/>
            <person name="Woyke T."/>
        </authorList>
    </citation>
    <scope>NUCLEOTIDE SEQUENCE</scope>
    <source>
        <strain evidence="1">GVMAG-M-3300023184-120</strain>
    </source>
</reference>
<sequence>MTIEFNRDQFFCNLILPQGINIENAEVTDSSIKLSDTLKIQKADHPGLYKNCVLLKEFDEKRKSDLGYVDATNIQQRTWFQITNLVIGSCVLMYAINKLK</sequence>
<proteinExistence type="predicted"/>
<dbReference type="AlphaFoldDB" id="A0A6C0HII7"/>
<name>A0A6C0HII7_9ZZZZ</name>
<protein>
    <submittedName>
        <fullName evidence="1">Uncharacterized protein</fullName>
    </submittedName>
</protein>
<organism evidence="1">
    <name type="scientific">viral metagenome</name>
    <dbReference type="NCBI Taxonomy" id="1070528"/>
    <lineage>
        <taxon>unclassified sequences</taxon>
        <taxon>metagenomes</taxon>
        <taxon>organismal metagenomes</taxon>
    </lineage>
</organism>
<accession>A0A6C0HII7</accession>